<evidence type="ECO:0000256" key="7">
    <source>
        <dbReference type="ARBA" id="ARBA00023002"/>
    </source>
</evidence>
<dbReference type="SMART" id="SM00829">
    <property type="entry name" value="PKS_ER"/>
    <property type="match status" value="1"/>
</dbReference>
<dbReference type="InterPro" id="IPR036291">
    <property type="entry name" value="NAD(P)-bd_dom_sf"/>
</dbReference>
<evidence type="ECO:0000259" key="12">
    <source>
        <dbReference type="SMART" id="SM00829"/>
    </source>
</evidence>
<evidence type="ECO:0000256" key="2">
    <source>
        <dbReference type="ARBA" id="ARBA00008072"/>
    </source>
</evidence>
<comment type="catalytic activity">
    <reaction evidence="10">
        <text>a primary alcohol + NAD(+) = an aldehyde + NADH + H(+)</text>
        <dbReference type="Rhea" id="RHEA:10736"/>
        <dbReference type="ChEBI" id="CHEBI:15378"/>
        <dbReference type="ChEBI" id="CHEBI:15734"/>
        <dbReference type="ChEBI" id="CHEBI:17478"/>
        <dbReference type="ChEBI" id="CHEBI:57540"/>
        <dbReference type="ChEBI" id="CHEBI:57945"/>
        <dbReference type="EC" id="1.1.1.1"/>
    </reaction>
</comment>
<sequence>MKAAVVTGFDRPLELQDRPVPEPGPGQVLVRLEASGLCHTDIHAAHGDWPVKPTPPFVPGHEGVGVVTALGEGVAHRAIGDRVAIAWLGHACGRCGYCVSGWETLCEEQRNSGYSVDGAFAEYAVADADYVVPVPDEVSSFDAAPLTCAGVTTYKAIKVAHVTPGERVAVFGIGGLGHLAVQYARLVGAEVIAVDLTDEKLELARELGADHTVNAATTDPVQAIADLGGADVAVALAVTPKAFEQAFASLRRGGRLVCVALPPESDGPMHLPIFRTVLFGISVIGSIVGTREDLAEVFRLHALGRTRVVAESRKLEEVNESIDDVLHARTSARLVFEL</sequence>
<evidence type="ECO:0000313" key="13">
    <source>
        <dbReference type="EMBL" id="OIJ27625.1"/>
    </source>
</evidence>
<dbReference type="InterPro" id="IPR011032">
    <property type="entry name" value="GroES-like_sf"/>
</dbReference>
<keyword evidence="14" id="KW-1185">Reference proteome</keyword>
<evidence type="ECO:0000256" key="8">
    <source>
        <dbReference type="ARBA" id="ARBA00023027"/>
    </source>
</evidence>
<evidence type="ECO:0000256" key="9">
    <source>
        <dbReference type="ARBA" id="ARBA00049164"/>
    </source>
</evidence>
<dbReference type="AlphaFoldDB" id="A0A1J4NAV3"/>
<keyword evidence="6 11" id="KW-0862">Zinc</keyword>
<dbReference type="FunFam" id="3.40.50.720:FF:000039">
    <property type="entry name" value="Alcohol dehydrogenase AdhP"/>
    <property type="match status" value="1"/>
</dbReference>
<dbReference type="FunFam" id="3.90.180.10:FF:000002">
    <property type="entry name" value="Alcohol dehydrogenase AdhP"/>
    <property type="match status" value="1"/>
</dbReference>
<dbReference type="CDD" id="cd08297">
    <property type="entry name" value="CAD3"/>
    <property type="match status" value="1"/>
</dbReference>
<dbReference type="PROSITE" id="PS00059">
    <property type="entry name" value="ADH_ZINC"/>
    <property type="match status" value="1"/>
</dbReference>
<dbReference type="Proteomes" id="UP000033772">
    <property type="component" value="Unassembled WGS sequence"/>
</dbReference>
<dbReference type="InterPro" id="IPR020843">
    <property type="entry name" value="ER"/>
</dbReference>
<keyword evidence="8" id="KW-0520">NAD</keyword>
<dbReference type="OrthoDB" id="3567264at2"/>
<dbReference type="Gene3D" id="3.40.50.720">
    <property type="entry name" value="NAD(P)-binding Rossmann-like Domain"/>
    <property type="match status" value="1"/>
</dbReference>
<dbReference type="GO" id="GO:0008270">
    <property type="term" value="F:zinc ion binding"/>
    <property type="evidence" value="ECO:0007669"/>
    <property type="project" value="InterPro"/>
</dbReference>
<reference evidence="13" key="1">
    <citation type="submission" date="2016-10" db="EMBL/GenBank/DDBJ databases">
        <title>Draft Genome Sequence of Nocardioides luteus Strain BAFB, an Alkane-Degrading Bacterium Isolated from JP-7 Polluted Soil.</title>
        <authorList>
            <person name="Brown L."/>
            <person name="Ruiz O.N."/>
            <person name="Gunasekera T."/>
        </authorList>
    </citation>
    <scope>NUCLEOTIDE SEQUENCE [LARGE SCALE GENOMIC DNA]</scope>
    <source>
        <strain evidence="13">BAFB</strain>
    </source>
</reference>
<dbReference type="InterPro" id="IPR013149">
    <property type="entry name" value="ADH-like_C"/>
</dbReference>
<evidence type="ECO:0000256" key="1">
    <source>
        <dbReference type="ARBA" id="ARBA00001947"/>
    </source>
</evidence>
<feature type="domain" description="Enoyl reductase (ER)" evidence="12">
    <location>
        <begin position="8"/>
        <end position="336"/>
    </location>
</feature>
<dbReference type="NCBIfam" id="NF006940">
    <property type="entry name" value="PRK09422.1"/>
    <property type="match status" value="1"/>
</dbReference>
<evidence type="ECO:0000313" key="14">
    <source>
        <dbReference type="Proteomes" id="UP000033772"/>
    </source>
</evidence>
<gene>
    <name evidence="13" type="ORF">UG56_006345</name>
</gene>
<dbReference type="EC" id="1.1.1.1" evidence="3"/>
<evidence type="ECO:0000256" key="5">
    <source>
        <dbReference type="ARBA" id="ARBA00022723"/>
    </source>
</evidence>
<evidence type="ECO:0000256" key="10">
    <source>
        <dbReference type="ARBA" id="ARBA00049243"/>
    </source>
</evidence>
<dbReference type="PANTHER" id="PTHR42940:SF8">
    <property type="entry name" value="VACUOLAR PROTEIN SORTING-ASSOCIATED PROTEIN 11"/>
    <property type="match status" value="1"/>
</dbReference>
<dbReference type="SUPFAM" id="SSF51735">
    <property type="entry name" value="NAD(P)-binding Rossmann-fold domains"/>
    <property type="match status" value="1"/>
</dbReference>
<comment type="cofactor">
    <cofactor evidence="1 11">
        <name>Zn(2+)</name>
        <dbReference type="ChEBI" id="CHEBI:29105"/>
    </cofactor>
</comment>
<dbReference type="GO" id="GO:0004022">
    <property type="term" value="F:alcohol dehydrogenase (NAD+) activity"/>
    <property type="evidence" value="ECO:0007669"/>
    <property type="project" value="UniProtKB-EC"/>
</dbReference>
<dbReference type="Pfam" id="PF08240">
    <property type="entry name" value="ADH_N"/>
    <property type="match status" value="1"/>
</dbReference>
<dbReference type="InterPro" id="IPR013154">
    <property type="entry name" value="ADH-like_N"/>
</dbReference>
<organism evidence="13 14">
    <name type="scientific">Nocardioides luteus</name>
    <dbReference type="NCBI Taxonomy" id="1844"/>
    <lineage>
        <taxon>Bacteria</taxon>
        <taxon>Bacillati</taxon>
        <taxon>Actinomycetota</taxon>
        <taxon>Actinomycetes</taxon>
        <taxon>Propionibacteriales</taxon>
        <taxon>Nocardioidaceae</taxon>
        <taxon>Nocardioides</taxon>
    </lineage>
</organism>
<comment type="similarity">
    <text evidence="2 11">Belongs to the zinc-containing alcohol dehydrogenase family.</text>
</comment>
<evidence type="ECO:0000256" key="6">
    <source>
        <dbReference type="ARBA" id="ARBA00022833"/>
    </source>
</evidence>
<dbReference type="RefSeq" id="WP_045551950.1">
    <property type="nucleotide sequence ID" value="NZ_JZDQ02000007.1"/>
</dbReference>
<comment type="catalytic activity">
    <reaction evidence="9">
        <text>a secondary alcohol + NAD(+) = a ketone + NADH + H(+)</text>
        <dbReference type="Rhea" id="RHEA:10740"/>
        <dbReference type="ChEBI" id="CHEBI:15378"/>
        <dbReference type="ChEBI" id="CHEBI:17087"/>
        <dbReference type="ChEBI" id="CHEBI:35681"/>
        <dbReference type="ChEBI" id="CHEBI:57540"/>
        <dbReference type="ChEBI" id="CHEBI:57945"/>
        <dbReference type="EC" id="1.1.1.1"/>
    </reaction>
</comment>
<dbReference type="Gene3D" id="3.90.180.10">
    <property type="entry name" value="Medium-chain alcohol dehydrogenases, catalytic domain"/>
    <property type="match status" value="1"/>
</dbReference>
<accession>A0A1J4NAV3</accession>
<comment type="caution">
    <text evidence="13">The sequence shown here is derived from an EMBL/GenBank/DDBJ whole genome shotgun (WGS) entry which is preliminary data.</text>
</comment>
<keyword evidence="5 11" id="KW-0479">Metal-binding</keyword>
<dbReference type="InterPro" id="IPR002328">
    <property type="entry name" value="ADH_Zn_CS"/>
</dbReference>
<evidence type="ECO:0000256" key="11">
    <source>
        <dbReference type="RuleBase" id="RU361277"/>
    </source>
</evidence>
<protein>
    <recommendedName>
        <fullName evidence="4">Alcohol dehydrogenase</fullName>
        <ecNumber evidence="3">1.1.1.1</ecNumber>
    </recommendedName>
</protein>
<evidence type="ECO:0000256" key="4">
    <source>
        <dbReference type="ARBA" id="ARBA00016352"/>
    </source>
</evidence>
<dbReference type="Pfam" id="PF00107">
    <property type="entry name" value="ADH_zinc_N"/>
    <property type="match status" value="1"/>
</dbReference>
<dbReference type="STRING" id="1844.UG56_006345"/>
<dbReference type="SUPFAM" id="SSF50129">
    <property type="entry name" value="GroES-like"/>
    <property type="match status" value="1"/>
</dbReference>
<proteinExistence type="inferred from homology"/>
<name>A0A1J4NAV3_9ACTN</name>
<dbReference type="EMBL" id="JZDQ02000007">
    <property type="protein sequence ID" value="OIJ27625.1"/>
    <property type="molecule type" value="Genomic_DNA"/>
</dbReference>
<keyword evidence="7" id="KW-0560">Oxidoreductase</keyword>
<dbReference type="PANTHER" id="PTHR42940">
    <property type="entry name" value="ALCOHOL DEHYDROGENASE 1-RELATED"/>
    <property type="match status" value="1"/>
</dbReference>
<evidence type="ECO:0000256" key="3">
    <source>
        <dbReference type="ARBA" id="ARBA00013190"/>
    </source>
</evidence>